<feature type="domain" description="DNA2/NAM7 helicase helicase" evidence="11">
    <location>
        <begin position="668"/>
        <end position="759"/>
    </location>
</feature>
<gene>
    <name evidence="15" type="ORF">ACJMK2_016055</name>
</gene>
<evidence type="ECO:0000256" key="1">
    <source>
        <dbReference type="ARBA" id="ARBA00004496"/>
    </source>
</evidence>
<dbReference type="FunFam" id="3.40.50.300:FF:000864">
    <property type="entry name" value="Mov10-like RISC complex RNA helicase 1"/>
    <property type="match status" value="1"/>
</dbReference>
<dbReference type="PANTHER" id="PTHR45418:SF1">
    <property type="entry name" value="CANCER_TESTIS ANTIGEN 55"/>
    <property type="match status" value="1"/>
</dbReference>
<dbReference type="PANTHER" id="PTHR45418">
    <property type="entry name" value="CANCER/TESTIS ANTIGEN 55"/>
    <property type="match status" value="1"/>
</dbReference>
<proteinExistence type="inferred from homology"/>
<dbReference type="EMBL" id="JBJQND010000015">
    <property type="protein sequence ID" value="KAL3852404.1"/>
    <property type="molecule type" value="Genomic_DNA"/>
</dbReference>
<dbReference type="CDD" id="cd18808">
    <property type="entry name" value="SF1_C_Upf1"/>
    <property type="match status" value="1"/>
</dbReference>
<dbReference type="GO" id="GO:0005737">
    <property type="term" value="C:cytoplasm"/>
    <property type="evidence" value="ECO:0007669"/>
    <property type="project" value="UniProtKB-SubCell"/>
</dbReference>
<dbReference type="InterPro" id="IPR049079">
    <property type="entry name" value="Mov-10_helical"/>
</dbReference>
<dbReference type="SUPFAM" id="SSF52540">
    <property type="entry name" value="P-loop containing nucleoside triphosphate hydrolases"/>
    <property type="match status" value="1"/>
</dbReference>
<dbReference type="InterPro" id="IPR047187">
    <property type="entry name" value="SF1_C_Upf1"/>
</dbReference>
<keyword evidence="16" id="KW-1185">Reference proteome</keyword>
<reference evidence="15 16" key="1">
    <citation type="submission" date="2024-11" db="EMBL/GenBank/DDBJ databases">
        <title>Chromosome-level genome assembly of the freshwater bivalve Anodonta woodiana.</title>
        <authorList>
            <person name="Chen X."/>
        </authorList>
    </citation>
    <scope>NUCLEOTIDE SEQUENCE [LARGE SCALE GENOMIC DNA]</scope>
    <source>
        <strain evidence="15">MN2024</strain>
        <tissue evidence="15">Gills</tissue>
    </source>
</reference>
<name>A0ABD3USE2_SINWO</name>
<evidence type="ECO:0000313" key="16">
    <source>
        <dbReference type="Proteomes" id="UP001634394"/>
    </source>
</evidence>
<evidence type="ECO:0000256" key="2">
    <source>
        <dbReference type="ARBA" id="ARBA00005601"/>
    </source>
</evidence>
<dbReference type="Pfam" id="PF13086">
    <property type="entry name" value="AAA_11"/>
    <property type="match status" value="2"/>
</dbReference>
<feature type="domain" description="DNA2/NAM7 helicase-like C-terminal" evidence="12">
    <location>
        <begin position="884"/>
        <end position="1071"/>
    </location>
</feature>
<dbReference type="Pfam" id="PF21634">
    <property type="entry name" value="MOV-10_beta-barrel"/>
    <property type="match status" value="1"/>
</dbReference>
<dbReference type="InterPro" id="IPR049080">
    <property type="entry name" value="MOV-10-like_beta-barrel"/>
</dbReference>
<dbReference type="CDD" id="cd18078">
    <property type="entry name" value="DEXXQc_Mov10L1"/>
    <property type="match status" value="1"/>
</dbReference>
<evidence type="ECO:0000256" key="3">
    <source>
        <dbReference type="ARBA" id="ARBA00012552"/>
    </source>
</evidence>
<dbReference type="GO" id="GO:0031047">
    <property type="term" value="P:regulatory ncRNA-mediated gene silencing"/>
    <property type="evidence" value="ECO:0007669"/>
    <property type="project" value="UniProtKB-KW"/>
</dbReference>
<dbReference type="InterPro" id="IPR041677">
    <property type="entry name" value="DNA2/NAM7_AAA_11"/>
</dbReference>
<dbReference type="Proteomes" id="UP001634394">
    <property type="component" value="Unassembled WGS sequence"/>
</dbReference>
<keyword evidence="4" id="KW-0963">Cytoplasm</keyword>
<dbReference type="InterPro" id="IPR027417">
    <property type="entry name" value="P-loop_NTPase"/>
</dbReference>
<dbReference type="EC" id="3.6.4.13" evidence="3"/>
<evidence type="ECO:0000259" key="14">
    <source>
        <dbReference type="Pfam" id="PF21635"/>
    </source>
</evidence>
<sequence>MTWPFKSFALIKKSIMFSAAGKLLAYFWNKAEKESVDLGTPADGQLDSRNSRAIKNGCQKELDGKITHIFSTHGMINDEIYFSFEDVIGGVRPQLGDSVSLKAVQEHEGGGWHAENVYITNKWSDDEDEPADNVRPTDVVGIITDFDGRIWYVNDCHISFCLEDCEKGFLPCKGDWIKADLKYTDSSFPLASSVQPLRVKHAEGVVSAFQHDHGYIDGEIFFTPDVCTDNYRPQKWDPVKVKAIESNQGGCNWRAVSVTKADVASTAGLKLFGGPLQKSFIKELCADKKGINITNETDFGNIAIGNQRRLALWVTNTNPASAWVLKKCHLTADCSQIEIVQIRHGREKNVSLAEGCRIFEGEITLHPQMPLAVDIRLTGRSPGKEKQLIVFTFDDFKIGRYITANVLDSMQVMENSFSQYTGGQKEGYSRYRESAEKKATPWVVPGERTTRFKRKIQFPNKLPQFPIPSDLRDCVLQREDLVTFSPALGKELSFENYLERFHVLLHLEEIQNEIDIRDFDMDRVCMRRVGEFLGLKVPGLAEGRPSVLLGDKILLTDPTDPDGPCFEGFVHEVLSDEVLLKFNPEFQKSYTGKDYNVQFTFNRGSMRRCHQAVDFAIQLGENVLFPTSLIQKLPRDCQRADRQTYRSHCNNSSLNKSNLGHKFFNKTLNDRQKAAVIRIIHGQGRPLPYILFGPPGTGKTVTVVESILQIFTLIPSSRIIACTPSNSAADLLTERLLQSGMVKKSDLVRLNAIQRSNENIPDILKPYCSTGEAMDITSHYKILVCTCVTAGALFSHGIRAGHFSHVFIDEAGQSTEPECMISASLVAHTDGQIVLAGDPFQLGPVLRSSYALTYGLNLSWLERLINLPLYERNEMFANHGSFDPLLVTKLVDNYRSHSAILSLPSKLFYHDELIVQADRQLTHTFVGWKELPNPNVPVIFHGVRGEDMREGDSPSWFNPVETLQVVRYLQTVLQDPTFKIRPEDIGVITPYRKQVEKIRLLINKLGMDMMKVGSVEEFQGQERPVIIISTVRSNEDLIGFDQKHSLGFLSNPKRFNVSITRAQALLVIIGNPYVLMQDVYWKALIEYCVTIGAYKGCDLPSSSFHL</sequence>
<keyword evidence="8" id="KW-0067">ATP-binding</keyword>
<keyword evidence="7" id="KW-0347">Helicase</keyword>
<dbReference type="InterPro" id="IPR041679">
    <property type="entry name" value="DNA2/NAM7-like_C"/>
</dbReference>
<dbReference type="AlphaFoldDB" id="A0ABD3USE2"/>
<comment type="caution">
    <text evidence="15">The sequence shown here is derived from an EMBL/GenBank/DDBJ whole genome shotgun (WGS) entry which is preliminary data.</text>
</comment>
<protein>
    <recommendedName>
        <fullName evidence="3">RNA helicase</fullName>
        <ecNumber evidence="3">3.6.4.13</ecNumber>
    </recommendedName>
</protein>
<evidence type="ECO:0000256" key="8">
    <source>
        <dbReference type="ARBA" id="ARBA00022840"/>
    </source>
</evidence>
<evidence type="ECO:0000256" key="9">
    <source>
        <dbReference type="ARBA" id="ARBA00023158"/>
    </source>
</evidence>
<dbReference type="GO" id="GO:0005524">
    <property type="term" value="F:ATP binding"/>
    <property type="evidence" value="ECO:0007669"/>
    <property type="project" value="UniProtKB-KW"/>
</dbReference>
<evidence type="ECO:0000259" key="11">
    <source>
        <dbReference type="Pfam" id="PF13086"/>
    </source>
</evidence>
<dbReference type="Pfam" id="PF13087">
    <property type="entry name" value="AAA_12"/>
    <property type="match status" value="1"/>
</dbReference>
<keyword evidence="9" id="KW-0943">RNA-mediated gene silencing</keyword>
<feature type="domain" description="Helicase MOV-10 helical" evidence="14">
    <location>
        <begin position="473"/>
        <end position="517"/>
    </location>
</feature>
<evidence type="ECO:0000256" key="7">
    <source>
        <dbReference type="ARBA" id="ARBA00022806"/>
    </source>
</evidence>
<accession>A0ABD3USE2</accession>
<evidence type="ECO:0000259" key="12">
    <source>
        <dbReference type="Pfam" id="PF13087"/>
    </source>
</evidence>
<organism evidence="15 16">
    <name type="scientific">Sinanodonta woodiana</name>
    <name type="common">Chinese pond mussel</name>
    <name type="synonym">Anodonta woodiana</name>
    <dbReference type="NCBI Taxonomy" id="1069815"/>
    <lineage>
        <taxon>Eukaryota</taxon>
        <taxon>Metazoa</taxon>
        <taxon>Spiralia</taxon>
        <taxon>Lophotrochozoa</taxon>
        <taxon>Mollusca</taxon>
        <taxon>Bivalvia</taxon>
        <taxon>Autobranchia</taxon>
        <taxon>Heteroconchia</taxon>
        <taxon>Palaeoheterodonta</taxon>
        <taxon>Unionida</taxon>
        <taxon>Unionoidea</taxon>
        <taxon>Unionidae</taxon>
        <taxon>Unioninae</taxon>
        <taxon>Sinanodonta</taxon>
    </lineage>
</organism>
<comment type="catalytic activity">
    <reaction evidence="10">
        <text>ATP + H2O = ADP + phosphate + H(+)</text>
        <dbReference type="Rhea" id="RHEA:13065"/>
        <dbReference type="ChEBI" id="CHEBI:15377"/>
        <dbReference type="ChEBI" id="CHEBI:15378"/>
        <dbReference type="ChEBI" id="CHEBI:30616"/>
        <dbReference type="ChEBI" id="CHEBI:43474"/>
        <dbReference type="ChEBI" id="CHEBI:456216"/>
        <dbReference type="EC" id="3.6.4.13"/>
    </reaction>
</comment>
<feature type="domain" description="Helicase MOV-10-like beta-barrel" evidence="13">
    <location>
        <begin position="520"/>
        <end position="599"/>
    </location>
</feature>
<evidence type="ECO:0000313" key="15">
    <source>
        <dbReference type="EMBL" id="KAL3852404.1"/>
    </source>
</evidence>
<feature type="domain" description="DNA2/NAM7 helicase helicase" evidence="11">
    <location>
        <begin position="776"/>
        <end position="848"/>
    </location>
</feature>
<evidence type="ECO:0000256" key="4">
    <source>
        <dbReference type="ARBA" id="ARBA00022490"/>
    </source>
</evidence>
<evidence type="ECO:0000256" key="5">
    <source>
        <dbReference type="ARBA" id="ARBA00022741"/>
    </source>
</evidence>
<keyword evidence="5" id="KW-0547">Nucleotide-binding</keyword>
<dbReference type="GO" id="GO:0003724">
    <property type="term" value="F:RNA helicase activity"/>
    <property type="evidence" value="ECO:0007669"/>
    <property type="project" value="UniProtKB-EC"/>
</dbReference>
<keyword evidence="6" id="KW-0378">Hydrolase</keyword>
<comment type="similarity">
    <text evidence="2">Belongs to the DNA2/NAM7 helicase family. SDE3 subfamily.</text>
</comment>
<dbReference type="GO" id="GO:0016787">
    <property type="term" value="F:hydrolase activity"/>
    <property type="evidence" value="ECO:0007669"/>
    <property type="project" value="UniProtKB-KW"/>
</dbReference>
<dbReference type="Gene3D" id="3.40.50.300">
    <property type="entry name" value="P-loop containing nucleotide triphosphate hydrolases"/>
    <property type="match status" value="2"/>
</dbReference>
<evidence type="ECO:0000256" key="10">
    <source>
        <dbReference type="ARBA" id="ARBA00047984"/>
    </source>
</evidence>
<dbReference type="Pfam" id="PF21635">
    <property type="entry name" value="Mov-10_helical"/>
    <property type="match status" value="1"/>
</dbReference>
<evidence type="ECO:0000259" key="13">
    <source>
        <dbReference type="Pfam" id="PF21634"/>
    </source>
</evidence>
<comment type="subcellular location">
    <subcellularLocation>
        <location evidence="1">Cytoplasm</location>
    </subcellularLocation>
</comment>
<evidence type="ECO:0000256" key="6">
    <source>
        <dbReference type="ARBA" id="ARBA00022801"/>
    </source>
</evidence>